<name>Q4RQF5_TETNG</name>
<evidence type="ECO:0000313" key="2">
    <source>
        <dbReference type="EMBL" id="CAG09377.1"/>
    </source>
</evidence>
<evidence type="ECO:0000256" key="1">
    <source>
        <dbReference type="ARBA" id="ARBA00022574"/>
    </source>
</evidence>
<dbReference type="KEGG" id="tng:GSTEN00030629G001"/>
<accession>Q4RQF5</accession>
<dbReference type="InterPro" id="IPR051944">
    <property type="entry name" value="BEACH_domain_protein"/>
</dbReference>
<organism evidence="2">
    <name type="scientific">Tetraodon nigroviridis</name>
    <name type="common">Spotted green pufferfish</name>
    <name type="synonym">Chelonodon nigroviridis</name>
    <dbReference type="NCBI Taxonomy" id="99883"/>
    <lineage>
        <taxon>Eukaryota</taxon>
        <taxon>Metazoa</taxon>
        <taxon>Chordata</taxon>
        <taxon>Craniata</taxon>
        <taxon>Vertebrata</taxon>
        <taxon>Euteleostomi</taxon>
        <taxon>Actinopterygii</taxon>
        <taxon>Neopterygii</taxon>
        <taxon>Teleostei</taxon>
        <taxon>Neoteleostei</taxon>
        <taxon>Acanthomorphata</taxon>
        <taxon>Eupercaria</taxon>
        <taxon>Tetraodontiformes</taxon>
        <taxon>Tetradontoidea</taxon>
        <taxon>Tetraodontidae</taxon>
        <taxon>Tetraodon</taxon>
    </lineage>
</organism>
<dbReference type="OrthoDB" id="10018316at2759"/>
<gene>
    <name evidence="2" type="ORF">GSTENG00030629001</name>
</gene>
<keyword evidence="1" id="KW-0853">WD repeat</keyword>
<dbReference type="PANTHER" id="PTHR46108:SF3">
    <property type="entry name" value="WD REPEAT- AND FYVE DOMAIN-CONTAINING PROTEIN 4"/>
    <property type="match status" value="1"/>
</dbReference>
<reference evidence="2" key="1">
    <citation type="journal article" date="2004" name="Nature">
        <title>Genome duplication in the teleost fish Tetraodon nigroviridis reveals the early vertebrate proto-karyotype.</title>
        <authorList>
            <person name="Jaillon O."/>
            <person name="Aury J.-M."/>
            <person name="Brunet F."/>
            <person name="Petit J.-L."/>
            <person name="Stange-Thomann N."/>
            <person name="Mauceli E."/>
            <person name="Bouneau L."/>
            <person name="Fischer C."/>
            <person name="Ozouf-Costaz C."/>
            <person name="Bernot A."/>
            <person name="Nicaud S."/>
            <person name="Jaffe D."/>
            <person name="Fisher S."/>
            <person name="Lutfalla G."/>
            <person name="Dossat C."/>
            <person name="Segurens B."/>
            <person name="Dasilva C."/>
            <person name="Salanoubat M."/>
            <person name="Levy M."/>
            <person name="Boudet N."/>
            <person name="Castellano S."/>
            <person name="Anthouard V."/>
            <person name="Jubin C."/>
            <person name="Castelli V."/>
            <person name="Katinka M."/>
            <person name="Vacherie B."/>
            <person name="Biemont C."/>
            <person name="Skalli Z."/>
            <person name="Cattolico L."/>
            <person name="Poulain J."/>
            <person name="De Berardinis V."/>
            <person name="Cruaud C."/>
            <person name="Duprat S."/>
            <person name="Brottier P."/>
            <person name="Coutanceau J.-P."/>
            <person name="Gouzy J."/>
            <person name="Parra G."/>
            <person name="Lardier G."/>
            <person name="Chapple C."/>
            <person name="McKernan K.J."/>
            <person name="McEwan P."/>
            <person name="Bosak S."/>
            <person name="Kellis M."/>
            <person name="Volff J.-N."/>
            <person name="Guigo R."/>
            <person name="Zody M.C."/>
            <person name="Mesirov J."/>
            <person name="Lindblad-Toh K."/>
            <person name="Birren B."/>
            <person name="Nusbaum C."/>
            <person name="Kahn D."/>
            <person name="Robinson-Rechavi M."/>
            <person name="Laudet V."/>
            <person name="Schachter V."/>
            <person name="Quetier F."/>
            <person name="Saurin W."/>
            <person name="Scarpelli C."/>
            <person name="Wincker P."/>
            <person name="Lander E.S."/>
            <person name="Weissenbach J."/>
            <person name="Roest Crollius H."/>
        </authorList>
    </citation>
    <scope>NUCLEOTIDE SEQUENCE [LARGE SCALE GENOMIC DNA]</scope>
</reference>
<dbReference type="AlphaFoldDB" id="Q4RQF5"/>
<dbReference type="PANTHER" id="PTHR46108">
    <property type="entry name" value="BLUE CHEESE"/>
    <property type="match status" value="1"/>
</dbReference>
<sequence length="444" mass="49792">MALKQEQELGDQLKELGIQACSSPKHTGDHVPEQREELLGKVLPLYIQVCEDGGRLEDLNLKWLAALSTDAIIAKIHSRVAERPAEDARDEMVRFFQHVKQTSCEARHGQGWLLLKALLLLTADSSDILSSINPGLPAALVKCLYLLVCLPAKKENGAIEETFQETLTRVLLQLCRQPVNVERLVETQELQCLIIGLTSLWDQTSPAWRRQASRVLKAVSAVATSNTVPCLLEKNCVRICIQNLSHIRTDVSGELLAEVAVAVFSFIRDTYGISPMLFNEFDSNDGYRALENILKCCEKGVSLDHFQPVEELLALIASFTMLGKAELKVTLCVTNPQPPGFRFDPPLSKGSTVKNLPAFHLLQSSLLRSQDPLLCCQLLRTLQTIWEKDPINFFLLEWTIQSMTQLAACVWQKPASVQKLFFSLLEMVRLLTSLHLLTQHTRPY</sequence>
<comment type="caution">
    <text evidence="2">The sequence shown here is derived from an EMBL/GenBank/DDBJ whole genome shotgun (WGS) entry which is preliminary data.</text>
</comment>
<dbReference type="EMBL" id="CAAE01015006">
    <property type="protein sequence ID" value="CAG09377.1"/>
    <property type="molecule type" value="Genomic_DNA"/>
</dbReference>
<protein>
    <submittedName>
        <fullName evidence="2">(spotted green pufferfish) hypothetical protein</fullName>
    </submittedName>
</protein>
<reference evidence="2" key="2">
    <citation type="submission" date="2004-02" db="EMBL/GenBank/DDBJ databases">
        <authorList>
            <consortium name="Genoscope"/>
            <consortium name="Whitehead Institute Centre for Genome Research"/>
        </authorList>
    </citation>
    <scope>NUCLEOTIDE SEQUENCE</scope>
</reference>
<proteinExistence type="predicted"/>
<dbReference type="GO" id="GO:0019882">
    <property type="term" value="P:antigen processing and presentation"/>
    <property type="evidence" value="ECO:0007669"/>
    <property type="project" value="TreeGrafter"/>
</dbReference>